<keyword evidence="3" id="KW-1185">Reference proteome</keyword>
<proteinExistence type="predicted"/>
<dbReference type="AlphaFoldDB" id="L9L0K8"/>
<evidence type="ECO:0000256" key="1">
    <source>
        <dbReference type="SAM" id="MobiDB-lite"/>
    </source>
</evidence>
<accession>L9L0K8</accession>
<evidence type="ECO:0000313" key="2">
    <source>
        <dbReference type="EMBL" id="ELW68750.1"/>
    </source>
</evidence>
<dbReference type="InParanoid" id="L9L0K8"/>
<protein>
    <submittedName>
        <fullName evidence="2">Uncharacterized protein</fullName>
    </submittedName>
</protein>
<name>L9L0K8_TUPCH</name>
<organism evidence="2 3">
    <name type="scientific">Tupaia chinensis</name>
    <name type="common">Chinese tree shrew</name>
    <name type="synonym">Tupaia belangeri chinensis</name>
    <dbReference type="NCBI Taxonomy" id="246437"/>
    <lineage>
        <taxon>Eukaryota</taxon>
        <taxon>Metazoa</taxon>
        <taxon>Chordata</taxon>
        <taxon>Craniata</taxon>
        <taxon>Vertebrata</taxon>
        <taxon>Euteleostomi</taxon>
        <taxon>Mammalia</taxon>
        <taxon>Eutheria</taxon>
        <taxon>Euarchontoglires</taxon>
        <taxon>Scandentia</taxon>
        <taxon>Tupaiidae</taxon>
        <taxon>Tupaia</taxon>
    </lineage>
</organism>
<dbReference type="EMBL" id="KB320558">
    <property type="protein sequence ID" value="ELW68750.1"/>
    <property type="molecule type" value="Genomic_DNA"/>
</dbReference>
<sequence>MLFRAAAASPKAALLMGCIGAFHVSPVTGPHRTAPSWAKDRSPSPSLILRHPGTRPLPQPECGGDRQLLSTGPGVLVNHSEDSGTEEEATRSFGDPGQDGASLQTAPLHPV</sequence>
<feature type="region of interest" description="Disordered" evidence="1">
    <location>
        <begin position="30"/>
        <end position="111"/>
    </location>
</feature>
<gene>
    <name evidence="2" type="ORF">TREES_T100011698</name>
</gene>
<dbReference type="Proteomes" id="UP000011518">
    <property type="component" value="Unassembled WGS sequence"/>
</dbReference>
<reference evidence="3" key="1">
    <citation type="submission" date="2012-07" db="EMBL/GenBank/DDBJ databases">
        <title>Genome of the Chinese tree shrew, a rising model animal genetically related to primates.</title>
        <authorList>
            <person name="Zhang G."/>
            <person name="Fan Y."/>
            <person name="Yao Y."/>
            <person name="Huang Z."/>
        </authorList>
    </citation>
    <scope>NUCLEOTIDE SEQUENCE [LARGE SCALE GENOMIC DNA]</scope>
</reference>
<reference evidence="3" key="2">
    <citation type="journal article" date="2013" name="Nat. Commun.">
        <title>Genome of the Chinese tree shrew.</title>
        <authorList>
            <person name="Fan Y."/>
            <person name="Huang Z.Y."/>
            <person name="Cao C.C."/>
            <person name="Chen C.S."/>
            <person name="Chen Y.X."/>
            <person name="Fan D.D."/>
            <person name="He J."/>
            <person name="Hou H.L."/>
            <person name="Hu L."/>
            <person name="Hu X.T."/>
            <person name="Jiang X.T."/>
            <person name="Lai R."/>
            <person name="Lang Y.S."/>
            <person name="Liang B."/>
            <person name="Liao S.G."/>
            <person name="Mu D."/>
            <person name="Ma Y.Y."/>
            <person name="Niu Y.Y."/>
            <person name="Sun X.Q."/>
            <person name="Xia J.Q."/>
            <person name="Xiao J."/>
            <person name="Xiong Z.Q."/>
            <person name="Xu L."/>
            <person name="Yang L."/>
            <person name="Zhang Y."/>
            <person name="Zhao W."/>
            <person name="Zhao X.D."/>
            <person name="Zheng Y.T."/>
            <person name="Zhou J.M."/>
            <person name="Zhu Y.B."/>
            <person name="Zhang G.J."/>
            <person name="Wang J."/>
            <person name="Yao Y.G."/>
        </authorList>
    </citation>
    <scope>NUCLEOTIDE SEQUENCE [LARGE SCALE GENOMIC DNA]</scope>
</reference>
<evidence type="ECO:0000313" key="3">
    <source>
        <dbReference type="Proteomes" id="UP000011518"/>
    </source>
</evidence>